<keyword evidence="12" id="KW-0969">Cilium</keyword>
<dbReference type="PANTHER" id="PTHR30033:SF1">
    <property type="entry name" value="FLAGELLAR HOOK-ASSOCIATED PROTEIN 1"/>
    <property type="match status" value="1"/>
</dbReference>
<evidence type="ECO:0000313" key="12">
    <source>
        <dbReference type="EMBL" id="BBD77802.1"/>
    </source>
</evidence>
<evidence type="ECO:0000313" key="13">
    <source>
        <dbReference type="Proteomes" id="UP000262004"/>
    </source>
</evidence>
<dbReference type="EMBL" id="AP018558">
    <property type="protein sequence ID" value="BBD77802.1"/>
    <property type="molecule type" value="Genomic_DNA"/>
</dbReference>
<dbReference type="Pfam" id="PF00460">
    <property type="entry name" value="Flg_bb_rod"/>
    <property type="match status" value="1"/>
</dbReference>
<comment type="similarity">
    <text evidence="3 7">Belongs to the flagella basal body rod proteins family.</text>
</comment>
<dbReference type="GO" id="GO:0044780">
    <property type="term" value="P:bacterial-type flagellum assembly"/>
    <property type="evidence" value="ECO:0007669"/>
    <property type="project" value="InterPro"/>
</dbReference>
<comment type="subcellular location">
    <subcellularLocation>
        <location evidence="1 7">Bacterial flagellum</location>
    </subcellularLocation>
    <subcellularLocation>
        <location evidence="2 7">Secreted</location>
    </subcellularLocation>
</comment>
<evidence type="ECO:0000256" key="6">
    <source>
        <dbReference type="ARBA" id="ARBA00023143"/>
    </source>
</evidence>
<feature type="domain" description="Flagellar basal body rod protein N-terminal" evidence="9">
    <location>
        <begin position="4"/>
        <end position="33"/>
    </location>
</feature>
<name>A0A2Z6DZW0_HYDTE</name>
<dbReference type="SUPFAM" id="SSF64518">
    <property type="entry name" value="Phase 1 flagellin"/>
    <property type="match status" value="1"/>
</dbReference>
<evidence type="ECO:0000256" key="2">
    <source>
        <dbReference type="ARBA" id="ARBA00004613"/>
    </source>
</evidence>
<dbReference type="Pfam" id="PF22638">
    <property type="entry name" value="FlgK_D1"/>
    <property type="match status" value="1"/>
</dbReference>
<dbReference type="AlphaFoldDB" id="A0A2Z6DZW0"/>
<dbReference type="Proteomes" id="UP000262004">
    <property type="component" value="Chromosome"/>
</dbReference>
<dbReference type="GO" id="GO:0005576">
    <property type="term" value="C:extracellular region"/>
    <property type="evidence" value="ECO:0007669"/>
    <property type="project" value="UniProtKB-SubCell"/>
</dbReference>
<organism evidence="12 13">
    <name type="scientific">Hydrogenophilus thermoluteolus</name>
    <name type="common">Pseudomonas hydrogenothermophila</name>
    <dbReference type="NCBI Taxonomy" id="297"/>
    <lineage>
        <taxon>Bacteria</taxon>
        <taxon>Pseudomonadati</taxon>
        <taxon>Pseudomonadota</taxon>
        <taxon>Hydrogenophilia</taxon>
        <taxon>Hydrogenophilales</taxon>
        <taxon>Hydrogenophilaceae</taxon>
        <taxon>Hydrogenophilus</taxon>
    </lineage>
</organism>
<feature type="domain" description="Flagellar basal-body/hook protein C-terminal" evidence="10">
    <location>
        <begin position="515"/>
        <end position="551"/>
    </location>
</feature>
<evidence type="ECO:0000256" key="8">
    <source>
        <dbReference type="SAM" id="Coils"/>
    </source>
</evidence>
<keyword evidence="12" id="KW-0966">Cell projection</keyword>
<dbReference type="InterPro" id="IPR010930">
    <property type="entry name" value="Flg_bb/hook_C_dom"/>
</dbReference>
<dbReference type="GO" id="GO:0005198">
    <property type="term" value="F:structural molecule activity"/>
    <property type="evidence" value="ECO:0007669"/>
    <property type="project" value="UniProtKB-UniRule"/>
</dbReference>
<dbReference type="Pfam" id="PF06429">
    <property type="entry name" value="Flg_bbr_C"/>
    <property type="match status" value="1"/>
</dbReference>
<dbReference type="GO" id="GO:0009424">
    <property type="term" value="C:bacterial-type flagellum hook"/>
    <property type="evidence" value="ECO:0007669"/>
    <property type="project" value="UniProtKB-UniRule"/>
</dbReference>
<evidence type="ECO:0000256" key="7">
    <source>
        <dbReference type="RuleBase" id="RU362065"/>
    </source>
</evidence>
<evidence type="ECO:0000259" key="9">
    <source>
        <dbReference type="Pfam" id="PF00460"/>
    </source>
</evidence>
<evidence type="ECO:0000256" key="4">
    <source>
        <dbReference type="ARBA" id="ARBA00016244"/>
    </source>
</evidence>
<dbReference type="InterPro" id="IPR002371">
    <property type="entry name" value="FlgK"/>
</dbReference>
<dbReference type="NCBIfam" id="TIGR02492">
    <property type="entry name" value="flgK_ends"/>
    <property type="match status" value="1"/>
</dbReference>
<protein>
    <recommendedName>
        <fullName evidence="4 7">Flagellar hook-associated protein 1</fullName>
        <shortName evidence="7">HAP1</shortName>
    </recommendedName>
</protein>
<evidence type="ECO:0000256" key="1">
    <source>
        <dbReference type="ARBA" id="ARBA00004365"/>
    </source>
</evidence>
<dbReference type="PANTHER" id="PTHR30033">
    <property type="entry name" value="FLAGELLAR HOOK-ASSOCIATED PROTEIN 1"/>
    <property type="match status" value="1"/>
</dbReference>
<dbReference type="RefSeq" id="WP_119335508.1">
    <property type="nucleotide sequence ID" value="NZ_AP018558.1"/>
</dbReference>
<feature type="domain" description="Flagellar hook-associated protein FlgK helical" evidence="11">
    <location>
        <begin position="93"/>
        <end position="328"/>
    </location>
</feature>
<keyword evidence="6 7" id="KW-0975">Bacterial flagellum</keyword>
<dbReference type="PRINTS" id="PR01005">
    <property type="entry name" value="FLGHOOKAP1"/>
</dbReference>
<keyword evidence="5 7" id="KW-0964">Secreted</keyword>
<proteinExistence type="inferred from homology"/>
<dbReference type="OrthoDB" id="9802553at2"/>
<dbReference type="KEGG" id="htl:HPTL_1540"/>
<keyword evidence="12" id="KW-0282">Flagellum</keyword>
<evidence type="ECO:0000256" key="3">
    <source>
        <dbReference type="ARBA" id="ARBA00009677"/>
    </source>
</evidence>
<evidence type="ECO:0000256" key="5">
    <source>
        <dbReference type="ARBA" id="ARBA00022525"/>
    </source>
</evidence>
<evidence type="ECO:0000259" key="11">
    <source>
        <dbReference type="Pfam" id="PF22638"/>
    </source>
</evidence>
<gene>
    <name evidence="7 12" type="primary">flgK</name>
    <name evidence="12" type="ORF">HPTL_1540</name>
</gene>
<dbReference type="InterPro" id="IPR053927">
    <property type="entry name" value="FlgK_helical"/>
</dbReference>
<feature type="coiled-coil region" evidence="8">
    <location>
        <begin position="154"/>
        <end position="188"/>
    </location>
</feature>
<dbReference type="InterPro" id="IPR001444">
    <property type="entry name" value="Flag_bb_rod_N"/>
</dbReference>
<keyword evidence="8" id="KW-0175">Coiled coil</keyword>
<reference evidence="12 13" key="1">
    <citation type="submission" date="2018-04" db="EMBL/GenBank/DDBJ databases">
        <title>Complete genome sequence of Hydrogenophilus thermoluteolus TH-1.</title>
        <authorList>
            <person name="Arai H."/>
        </authorList>
    </citation>
    <scope>NUCLEOTIDE SEQUENCE [LARGE SCALE GENOMIC DNA]</scope>
    <source>
        <strain evidence="12 13">TH-1</strain>
    </source>
</reference>
<keyword evidence="13" id="KW-1185">Reference proteome</keyword>
<evidence type="ECO:0000259" key="10">
    <source>
        <dbReference type="Pfam" id="PF06429"/>
    </source>
</evidence>
<sequence>MGMLQIGLTGLMAARYQLDTASHNIANANTEGYSRQRVNQSTQFPQFVGFGYIGRGALLVGVERAYDQFLQGNLLAATTRYAQAQHYQELIAPLDNLVADPDAGLSPALQQFFDAVQEVADNPESIAARQSLLSQGEVLTARFRLFDARIDEIRQDVEQRLDGVAQQVTALARNIADLNQQILQASTRGAEAPPNDLLDQRDQLAKELAGLIGIKTVIDDQGMMSVFIGSGQTLVQGVASATLATEADPGDAMHRRLTYQFGGSGAPQVLPERLVTGGELGALLAFRREGLDRIQDQLGFLATTLALAFNAQHQQGYGLDGVTNRDFFGGVPSTQTFTGDQGSNLTVGWATPLDVAAMQPASFEIRYDGSNYTITRLHDGQSLYTGATLPATFQGLTLTGTLNAGERVVVRPFPAQGGTLAVALTDPRAVAAAQADPTSATGSGPADNVNMLALSSLQTTKTLFADASGIPTATFQTTWASAVAELGTLARSVKTEATASKALVDQVQATRDSYAGVNLDEEAANLIQFQQAYQAASKTMQIAQKLFDEVLAIAQ</sequence>
<accession>A0A2Z6DZW0</accession>